<keyword evidence="1" id="KW-0547">Nucleotide-binding</keyword>
<dbReference type="GO" id="GO:0005524">
    <property type="term" value="F:ATP binding"/>
    <property type="evidence" value="ECO:0007669"/>
    <property type="project" value="UniProtKB-KW"/>
</dbReference>
<evidence type="ECO:0000313" key="7">
    <source>
        <dbReference type="EMBL" id="OHA48548.1"/>
    </source>
</evidence>
<feature type="domain" description="AAA+ ATPase" evidence="5">
    <location>
        <begin position="66"/>
        <end position="274"/>
    </location>
</feature>
<dbReference type="GO" id="GO:0034605">
    <property type="term" value="P:cellular response to heat"/>
    <property type="evidence" value="ECO:0007669"/>
    <property type="project" value="TreeGrafter"/>
</dbReference>
<dbReference type="InterPro" id="IPR003959">
    <property type="entry name" value="ATPase_AAA_core"/>
</dbReference>
<dbReference type="STRING" id="1802362.A2806_00060"/>
<dbReference type="EMBL" id="MHSS01000005">
    <property type="protein sequence ID" value="OHA48548.1"/>
    <property type="molecule type" value="Genomic_DNA"/>
</dbReference>
<gene>
    <name evidence="7" type="ORF">A2806_00060</name>
</gene>
<dbReference type="InterPro" id="IPR003593">
    <property type="entry name" value="AAA+_ATPase"/>
</dbReference>
<organism evidence="7 8">
    <name type="scientific">Candidatus Terrybacteria bacterium RIFCSPHIGHO2_01_FULL_48_17</name>
    <dbReference type="NCBI Taxonomy" id="1802362"/>
    <lineage>
        <taxon>Bacteria</taxon>
        <taxon>Candidatus Terryibacteriota</taxon>
    </lineage>
</organism>
<reference evidence="7 8" key="1">
    <citation type="journal article" date="2016" name="Nat. Commun.">
        <title>Thousands of microbial genomes shed light on interconnected biogeochemical processes in an aquifer system.</title>
        <authorList>
            <person name="Anantharaman K."/>
            <person name="Brown C.T."/>
            <person name="Hug L.A."/>
            <person name="Sharon I."/>
            <person name="Castelle C.J."/>
            <person name="Probst A.J."/>
            <person name="Thomas B.C."/>
            <person name="Singh A."/>
            <person name="Wilkins M.J."/>
            <person name="Karaoz U."/>
            <person name="Brodie E.L."/>
            <person name="Williams K.H."/>
            <person name="Hubbard S.S."/>
            <person name="Banfield J.F."/>
        </authorList>
    </citation>
    <scope>NUCLEOTIDE SEQUENCE [LARGE SCALE GENOMIC DNA]</scope>
</reference>
<protein>
    <recommendedName>
        <fullName evidence="9">AAA+ ATPase domain-containing protein</fullName>
    </recommendedName>
</protein>
<dbReference type="Gene3D" id="3.40.50.300">
    <property type="entry name" value="P-loop containing nucleotide triphosphate hydrolases"/>
    <property type="match status" value="1"/>
</dbReference>
<dbReference type="GO" id="GO:0005737">
    <property type="term" value="C:cytoplasm"/>
    <property type="evidence" value="ECO:0007669"/>
    <property type="project" value="TreeGrafter"/>
</dbReference>
<evidence type="ECO:0000259" key="5">
    <source>
        <dbReference type="SMART" id="SM00382"/>
    </source>
</evidence>
<dbReference type="Pfam" id="PF10431">
    <property type="entry name" value="ClpB_D2-small"/>
    <property type="match status" value="1"/>
</dbReference>
<dbReference type="PANTHER" id="PTHR11638">
    <property type="entry name" value="ATP-DEPENDENT CLP PROTEASE"/>
    <property type="match status" value="1"/>
</dbReference>
<dbReference type="SUPFAM" id="SSF52540">
    <property type="entry name" value="P-loop containing nucleoside triphosphate hydrolases"/>
    <property type="match status" value="1"/>
</dbReference>
<dbReference type="InterPro" id="IPR050130">
    <property type="entry name" value="ClpA_ClpB"/>
</dbReference>
<proteinExistence type="predicted"/>
<dbReference type="Gene3D" id="1.10.8.60">
    <property type="match status" value="1"/>
</dbReference>
<dbReference type="InterPro" id="IPR019489">
    <property type="entry name" value="Clp_ATPase_C"/>
</dbReference>
<evidence type="ECO:0000256" key="2">
    <source>
        <dbReference type="ARBA" id="ARBA00022840"/>
    </source>
</evidence>
<feature type="region of interest" description="Disordered" evidence="4">
    <location>
        <begin position="453"/>
        <end position="504"/>
    </location>
</feature>
<dbReference type="PANTHER" id="PTHR11638:SF18">
    <property type="entry name" value="HEAT SHOCK PROTEIN 104"/>
    <property type="match status" value="1"/>
</dbReference>
<dbReference type="InterPro" id="IPR027417">
    <property type="entry name" value="P-loop_NTPase"/>
</dbReference>
<evidence type="ECO:0000256" key="3">
    <source>
        <dbReference type="ARBA" id="ARBA00023186"/>
    </source>
</evidence>
<dbReference type="Pfam" id="PF07724">
    <property type="entry name" value="AAA_2"/>
    <property type="match status" value="2"/>
</dbReference>
<comment type="caution">
    <text evidence="7">The sequence shown here is derived from an EMBL/GenBank/DDBJ whole genome shotgun (WGS) entry which is preliminary data.</text>
</comment>
<evidence type="ECO:0000259" key="6">
    <source>
        <dbReference type="SMART" id="SM01086"/>
    </source>
</evidence>
<evidence type="ECO:0000256" key="1">
    <source>
        <dbReference type="ARBA" id="ARBA00022741"/>
    </source>
</evidence>
<evidence type="ECO:0000256" key="4">
    <source>
        <dbReference type="SAM" id="MobiDB-lite"/>
    </source>
</evidence>
<dbReference type="SMART" id="SM01086">
    <property type="entry name" value="ClpB_D2-small"/>
    <property type="match status" value="1"/>
</dbReference>
<keyword evidence="3" id="KW-0143">Chaperone</keyword>
<dbReference type="SMART" id="SM00382">
    <property type="entry name" value="AAA"/>
    <property type="match status" value="1"/>
</dbReference>
<evidence type="ECO:0008006" key="9">
    <source>
        <dbReference type="Google" id="ProtNLM"/>
    </source>
</evidence>
<sequence length="504" mass="56527">MSNKPRTGVDPSRFPIMLMRDRKGTSHFRAMIERIRNQVFGQDRAIRHAVRILVRFYAGINDPKRPVGVMLFAGPTGTGKTFLAKVLGWEWIGHPEPGLGDPIIYIDCGAIKERHEVLRLKGAPPSYVGYGDKSAFEDVGEYDVKKRAPKALEDYEEFKESLVQLFGQQAIMFFELSGAMQKARENFLGRLRQKLWPVRAIIILDEFEKAAPELTDLLLGILEEGKFTLNKGMTIDFTGTLFVLTSNIASKEIQRVLDDSGRLGFKLNVKQRIARANGKSQQIWSATKRVIEQSPHFKPELLGRIGSDGIIVFDPLSEEACWRILFKELEIVEQRIDGSAGTPAALSVSYTAPFLEFLFSEGVDPKYGARNIRTIIEKFVAAPISDFAVEAKLRSGESVLLDVVFSEENGQKKAATVVRRARRKRATTPWQLREPMEADPLSTAELVDAFRSAGIPLPRPRPPMSQRGGKPIPIRRKRPDGSTPSTENPNAQEDTEFPEPKPQE</sequence>
<keyword evidence="2" id="KW-0067">ATP-binding</keyword>
<dbReference type="AlphaFoldDB" id="A0A1G2PJQ2"/>
<dbReference type="GO" id="GO:0016887">
    <property type="term" value="F:ATP hydrolysis activity"/>
    <property type="evidence" value="ECO:0007669"/>
    <property type="project" value="InterPro"/>
</dbReference>
<feature type="compositionally biased region" description="Polar residues" evidence="4">
    <location>
        <begin position="482"/>
        <end position="492"/>
    </location>
</feature>
<evidence type="ECO:0000313" key="8">
    <source>
        <dbReference type="Proteomes" id="UP000177629"/>
    </source>
</evidence>
<dbReference type="Proteomes" id="UP000177629">
    <property type="component" value="Unassembled WGS sequence"/>
</dbReference>
<feature type="domain" description="Clp ATPase C-terminal" evidence="6">
    <location>
        <begin position="316"/>
        <end position="417"/>
    </location>
</feature>
<accession>A0A1G2PJQ2</accession>
<name>A0A1G2PJQ2_9BACT</name>